<dbReference type="EMBL" id="KZ825910">
    <property type="protein sequence ID" value="PYH92687.1"/>
    <property type="molecule type" value="Genomic_DNA"/>
</dbReference>
<dbReference type="AlphaFoldDB" id="A0A319DES1"/>
<proteinExistence type="predicted"/>
<sequence>MARTIIVHHQSSRPPVCGCNPEAELRVASRHGELPACAPPRCAILPAASSQHHSGGNEPTDARLWAVGTGGGRAPSVLWKAGGDPPPSSFCGSPEAGSRRVPGCATALAALWPDPTSSIRLQTAQRATETGPGGVAALSSARAQRKLEQRLPVLLLLVCRGQTADGNRRLDGRMDGDRRQATGDRLRVDDGWWLDVGEGGLDPVPSEPSVASVVSHESPVQKRGGYPQPGPITGGFVETPSDEVATALDLSTGRTGPAGSRLAHHLQDAASLTRRLSVEGGSVALTGQQLYNLCTHRPNGSSSGSGKQL</sequence>
<reference evidence="1 2" key="1">
    <citation type="submission" date="2018-02" db="EMBL/GenBank/DDBJ databases">
        <title>The genomes of Aspergillus section Nigri reveals drivers in fungal speciation.</title>
        <authorList>
            <consortium name="DOE Joint Genome Institute"/>
            <person name="Vesth T.C."/>
            <person name="Nybo J."/>
            <person name="Theobald S."/>
            <person name="Brandl J."/>
            <person name="Frisvad J.C."/>
            <person name="Nielsen K.F."/>
            <person name="Lyhne E.K."/>
            <person name="Kogle M.E."/>
            <person name="Kuo A."/>
            <person name="Riley R."/>
            <person name="Clum A."/>
            <person name="Nolan M."/>
            <person name="Lipzen A."/>
            <person name="Salamov A."/>
            <person name="Henrissat B."/>
            <person name="Wiebenga A."/>
            <person name="De vries R.P."/>
            <person name="Grigoriev I.V."/>
            <person name="Mortensen U.H."/>
            <person name="Andersen M.R."/>
            <person name="Baker S.E."/>
        </authorList>
    </citation>
    <scope>NUCLEOTIDE SEQUENCE [LARGE SCALE GENOMIC DNA]</scope>
    <source>
        <strain evidence="1 2">CBS 707.79</strain>
    </source>
</reference>
<dbReference type="VEuPathDB" id="FungiDB:BO71DRAFT_442267"/>
<gene>
    <name evidence="1" type="ORF">BO71DRAFT_442267</name>
</gene>
<dbReference type="Proteomes" id="UP000247810">
    <property type="component" value="Unassembled WGS sequence"/>
</dbReference>
<protein>
    <submittedName>
        <fullName evidence="1">Uncharacterized protein</fullName>
    </submittedName>
</protein>
<evidence type="ECO:0000313" key="1">
    <source>
        <dbReference type="EMBL" id="PYH92687.1"/>
    </source>
</evidence>
<accession>A0A319DES1</accession>
<keyword evidence="2" id="KW-1185">Reference proteome</keyword>
<organism evidence="1 2">
    <name type="scientific">Aspergillus ellipticus CBS 707.79</name>
    <dbReference type="NCBI Taxonomy" id="1448320"/>
    <lineage>
        <taxon>Eukaryota</taxon>
        <taxon>Fungi</taxon>
        <taxon>Dikarya</taxon>
        <taxon>Ascomycota</taxon>
        <taxon>Pezizomycotina</taxon>
        <taxon>Eurotiomycetes</taxon>
        <taxon>Eurotiomycetidae</taxon>
        <taxon>Eurotiales</taxon>
        <taxon>Aspergillaceae</taxon>
        <taxon>Aspergillus</taxon>
        <taxon>Aspergillus subgen. Circumdati</taxon>
    </lineage>
</organism>
<name>A0A319DES1_9EURO</name>
<evidence type="ECO:0000313" key="2">
    <source>
        <dbReference type="Proteomes" id="UP000247810"/>
    </source>
</evidence>